<organism evidence="6 7">
    <name type="scientific">Trichloromonas acetexigens</name>
    <dbReference type="NCBI Taxonomy" id="38815"/>
    <lineage>
        <taxon>Bacteria</taxon>
        <taxon>Pseudomonadati</taxon>
        <taxon>Thermodesulfobacteriota</taxon>
        <taxon>Desulfuromonadia</taxon>
        <taxon>Desulfuromonadales</taxon>
        <taxon>Trichloromonadaceae</taxon>
        <taxon>Trichloromonas</taxon>
    </lineage>
</organism>
<dbReference type="Proteomes" id="UP000317155">
    <property type="component" value="Unassembled WGS sequence"/>
</dbReference>
<dbReference type="InterPro" id="IPR003329">
    <property type="entry name" value="Cytidylyl_trans"/>
</dbReference>
<keyword evidence="2 5" id="KW-0808">Transferase</keyword>
<dbReference type="GO" id="GO:0008690">
    <property type="term" value="F:3-deoxy-manno-octulosonate cytidylyltransferase activity"/>
    <property type="evidence" value="ECO:0007669"/>
    <property type="project" value="UniProtKB-UniRule"/>
</dbReference>
<reference evidence="6 7" key="1">
    <citation type="submission" date="2019-07" db="EMBL/GenBank/DDBJ databases">
        <title>Insights of Desulfuromonas acetexigens electromicrobiology.</title>
        <authorList>
            <person name="Katuri K."/>
            <person name="Sapireddy V."/>
            <person name="Shaw D.R."/>
            <person name="Saikaly P."/>
        </authorList>
    </citation>
    <scope>NUCLEOTIDE SEQUENCE [LARGE SCALE GENOMIC DNA]</scope>
    <source>
        <strain evidence="6 7">2873</strain>
    </source>
</reference>
<evidence type="ECO:0000256" key="4">
    <source>
        <dbReference type="ARBA" id="ARBA00022985"/>
    </source>
</evidence>
<dbReference type="RefSeq" id="WP_092053294.1">
    <property type="nucleotide sequence ID" value="NZ_FOJJ01000001.1"/>
</dbReference>
<dbReference type="SUPFAM" id="SSF53448">
    <property type="entry name" value="Nucleotide-diphospho-sugar transferases"/>
    <property type="match status" value="1"/>
</dbReference>
<dbReference type="InterPro" id="IPR004528">
    <property type="entry name" value="KdsB"/>
</dbReference>
<comment type="catalytic activity">
    <reaction evidence="5">
        <text>3-deoxy-alpha-D-manno-oct-2-ulosonate + CTP = CMP-3-deoxy-beta-D-manno-octulosonate + diphosphate</text>
        <dbReference type="Rhea" id="RHEA:23448"/>
        <dbReference type="ChEBI" id="CHEBI:33019"/>
        <dbReference type="ChEBI" id="CHEBI:37563"/>
        <dbReference type="ChEBI" id="CHEBI:85986"/>
        <dbReference type="ChEBI" id="CHEBI:85987"/>
        <dbReference type="EC" id="2.7.7.38"/>
    </reaction>
</comment>
<keyword evidence="5" id="KW-0963">Cytoplasm</keyword>
<dbReference type="EMBL" id="VJVV01000001">
    <property type="protein sequence ID" value="TRO84096.1"/>
    <property type="molecule type" value="Genomic_DNA"/>
</dbReference>
<comment type="subcellular location">
    <subcellularLocation>
        <location evidence="5">Cytoplasm</location>
    </subcellularLocation>
    <subcellularLocation>
        <location evidence="1">Membrane</location>
    </subcellularLocation>
</comment>
<keyword evidence="3 5" id="KW-0548">Nucleotidyltransferase</keyword>
<dbReference type="Gene3D" id="3.90.550.10">
    <property type="entry name" value="Spore Coat Polysaccharide Biosynthesis Protein SpsA, Chain A"/>
    <property type="match status" value="1"/>
</dbReference>
<evidence type="ECO:0000256" key="5">
    <source>
        <dbReference type="HAMAP-Rule" id="MF_00057"/>
    </source>
</evidence>
<dbReference type="GO" id="GO:0033468">
    <property type="term" value="P:CMP-keto-3-deoxy-D-manno-octulosonic acid biosynthetic process"/>
    <property type="evidence" value="ECO:0007669"/>
    <property type="project" value="UniProtKB-UniRule"/>
</dbReference>
<dbReference type="NCBIfam" id="NF009905">
    <property type="entry name" value="PRK13368.1"/>
    <property type="match status" value="1"/>
</dbReference>
<evidence type="ECO:0000256" key="2">
    <source>
        <dbReference type="ARBA" id="ARBA00022679"/>
    </source>
</evidence>
<comment type="function">
    <text evidence="5">Activates KDO (a required 8-carbon sugar) for incorporation into bacterial lipopolysaccharide in Gram-negative bacteria.</text>
</comment>
<dbReference type="HAMAP" id="MF_00057">
    <property type="entry name" value="KdsB"/>
    <property type="match status" value="1"/>
</dbReference>
<dbReference type="UniPathway" id="UPA00358">
    <property type="reaction ID" value="UER00476"/>
</dbReference>
<dbReference type="NCBIfam" id="NF003950">
    <property type="entry name" value="PRK05450.1-3"/>
    <property type="match status" value="1"/>
</dbReference>
<dbReference type="CDD" id="cd02517">
    <property type="entry name" value="CMP-KDO-Synthetase"/>
    <property type="match status" value="1"/>
</dbReference>
<dbReference type="PANTHER" id="PTHR42866">
    <property type="entry name" value="3-DEOXY-MANNO-OCTULOSONATE CYTIDYLYLTRANSFERASE"/>
    <property type="match status" value="1"/>
</dbReference>
<dbReference type="NCBIfam" id="TIGR00466">
    <property type="entry name" value="kdsB"/>
    <property type="match status" value="1"/>
</dbReference>
<dbReference type="NCBIfam" id="NF003952">
    <property type="entry name" value="PRK05450.1-5"/>
    <property type="match status" value="1"/>
</dbReference>
<sequence length="252" mass="27783">MRVTAIIPARYASTRFPGKPLAEILGKPMIQWVYERTLRSTRVDRVIVATDDARIFEAVSAFGGEAWMTRSDHPTGTDRLAEVAEGIETDIVVNVQGDEPLIDPRMIDLAVAPLVRDASIPMGTLMTSLASVAEFLNPNVVKVVVDGQGFALYFSRAPIPHPRDHAETLAENFALLGGNKHIGLYVYRKEFLLAYPKLPATPLENTEKLEQLRALEHGFRIRVVATDLVSQGVDTPEDLERVRDLLAQGEAG</sequence>
<evidence type="ECO:0000256" key="1">
    <source>
        <dbReference type="ARBA" id="ARBA00004370"/>
    </source>
</evidence>
<dbReference type="GO" id="GO:0009103">
    <property type="term" value="P:lipopolysaccharide biosynthetic process"/>
    <property type="evidence" value="ECO:0007669"/>
    <property type="project" value="UniProtKB-UniRule"/>
</dbReference>
<dbReference type="PANTHER" id="PTHR42866:SF2">
    <property type="entry name" value="3-DEOXY-MANNO-OCTULOSONATE CYTIDYLYLTRANSFERASE, MITOCHONDRIAL"/>
    <property type="match status" value="1"/>
</dbReference>
<keyword evidence="4 5" id="KW-0448">Lipopolysaccharide biosynthesis</keyword>
<evidence type="ECO:0000313" key="6">
    <source>
        <dbReference type="EMBL" id="TRO84096.1"/>
    </source>
</evidence>
<dbReference type="FunFam" id="3.90.550.10:FF:000011">
    <property type="entry name" value="3-deoxy-manno-octulosonate cytidylyltransferase"/>
    <property type="match status" value="1"/>
</dbReference>
<dbReference type="EC" id="2.7.7.38" evidence="5"/>
<gene>
    <name evidence="5 6" type="primary">kdsB</name>
    <name evidence="6" type="ORF">FL622_02645</name>
</gene>
<dbReference type="OrthoDB" id="9815559at2"/>
<dbReference type="AlphaFoldDB" id="A0A550JLJ9"/>
<dbReference type="GO" id="GO:0005829">
    <property type="term" value="C:cytosol"/>
    <property type="evidence" value="ECO:0007669"/>
    <property type="project" value="TreeGrafter"/>
</dbReference>
<evidence type="ECO:0000313" key="7">
    <source>
        <dbReference type="Proteomes" id="UP000317155"/>
    </source>
</evidence>
<comment type="caution">
    <text evidence="6">The sequence shown here is derived from an EMBL/GenBank/DDBJ whole genome shotgun (WGS) entry which is preliminary data.</text>
</comment>
<protein>
    <recommendedName>
        <fullName evidence="5">3-deoxy-manno-octulosonate cytidylyltransferase</fullName>
        <ecNumber evidence="5">2.7.7.38</ecNumber>
    </recommendedName>
    <alternativeName>
        <fullName evidence="5">CMP-2-keto-3-deoxyoctulosonic acid synthase</fullName>
        <shortName evidence="5">CKS</shortName>
        <shortName evidence="5">CMP-KDO synthase</shortName>
    </alternativeName>
</protein>
<accession>A0A550JLJ9</accession>
<dbReference type="Pfam" id="PF02348">
    <property type="entry name" value="CTP_transf_3"/>
    <property type="match status" value="1"/>
</dbReference>
<comment type="pathway">
    <text evidence="5">Nucleotide-sugar biosynthesis; CMP-3-deoxy-D-manno-octulosonate biosynthesis; CMP-3-deoxy-D-manno-octulosonate from 3-deoxy-D-manno-octulosonate and CTP: step 1/1.</text>
</comment>
<dbReference type="InterPro" id="IPR029044">
    <property type="entry name" value="Nucleotide-diphossugar_trans"/>
</dbReference>
<evidence type="ECO:0000256" key="3">
    <source>
        <dbReference type="ARBA" id="ARBA00022695"/>
    </source>
</evidence>
<name>A0A550JLJ9_9BACT</name>
<dbReference type="GO" id="GO:0016020">
    <property type="term" value="C:membrane"/>
    <property type="evidence" value="ECO:0007669"/>
    <property type="project" value="UniProtKB-SubCell"/>
</dbReference>
<keyword evidence="7" id="KW-1185">Reference proteome</keyword>
<comment type="similarity">
    <text evidence="5">Belongs to the KdsB family.</text>
</comment>
<proteinExistence type="inferred from homology"/>